<dbReference type="Gene3D" id="3.40.50.140">
    <property type="match status" value="1"/>
</dbReference>
<feature type="region of interest" description="Disordered" evidence="1">
    <location>
        <begin position="873"/>
        <end position="954"/>
    </location>
</feature>
<feature type="transmembrane region" description="Helical" evidence="2">
    <location>
        <begin position="1423"/>
        <end position="1445"/>
    </location>
</feature>
<feature type="region of interest" description="Disordered" evidence="1">
    <location>
        <begin position="4069"/>
        <end position="4090"/>
    </location>
</feature>
<keyword evidence="2" id="KW-0472">Membrane</keyword>
<feature type="compositionally biased region" description="Low complexity" evidence="1">
    <location>
        <begin position="4069"/>
        <end position="4080"/>
    </location>
</feature>
<dbReference type="PROSITE" id="PS52039">
    <property type="entry name" value="TOPO_IA_2"/>
    <property type="match status" value="1"/>
</dbReference>
<dbReference type="OrthoDB" id="8068875at2759"/>
<feature type="transmembrane region" description="Helical" evidence="2">
    <location>
        <begin position="1509"/>
        <end position="1529"/>
    </location>
</feature>
<feature type="transmembrane region" description="Helical" evidence="2">
    <location>
        <begin position="2181"/>
        <end position="2199"/>
    </location>
</feature>
<dbReference type="GO" id="GO:0003917">
    <property type="term" value="F:DNA topoisomerase type I (single strand cut, ATP-independent) activity"/>
    <property type="evidence" value="ECO:0007669"/>
    <property type="project" value="InterPro"/>
</dbReference>
<feature type="transmembrane region" description="Helical" evidence="2">
    <location>
        <begin position="2155"/>
        <end position="2175"/>
    </location>
</feature>
<feature type="transmembrane region" description="Helical" evidence="2">
    <location>
        <begin position="3195"/>
        <end position="3215"/>
    </location>
</feature>
<dbReference type="InterPro" id="IPR003602">
    <property type="entry name" value="Topo_IA_DNA-bd_dom"/>
</dbReference>
<gene>
    <name evidence="4" type="primary">Top3b</name>
    <name evidence="4" type="ORF">AK812_SmicGene40147</name>
</gene>
<feature type="transmembrane region" description="Helical" evidence="2">
    <location>
        <begin position="3456"/>
        <end position="3479"/>
    </location>
</feature>
<feature type="region of interest" description="Disordered" evidence="1">
    <location>
        <begin position="4457"/>
        <end position="4525"/>
    </location>
</feature>
<dbReference type="InterPro" id="IPR013826">
    <property type="entry name" value="Topo_IA_cen_sub3"/>
</dbReference>
<dbReference type="SUPFAM" id="SSF51294">
    <property type="entry name" value="Hedgehog/intein (Hint) domain"/>
    <property type="match status" value="1"/>
</dbReference>
<feature type="transmembrane region" description="Helical" evidence="2">
    <location>
        <begin position="3421"/>
        <end position="3444"/>
    </location>
</feature>
<organism evidence="4 5">
    <name type="scientific">Symbiodinium microadriaticum</name>
    <name type="common">Dinoflagellate</name>
    <name type="synonym">Zooxanthella microadriatica</name>
    <dbReference type="NCBI Taxonomy" id="2951"/>
    <lineage>
        <taxon>Eukaryota</taxon>
        <taxon>Sar</taxon>
        <taxon>Alveolata</taxon>
        <taxon>Dinophyceae</taxon>
        <taxon>Suessiales</taxon>
        <taxon>Symbiodiniaceae</taxon>
        <taxon>Symbiodinium</taxon>
    </lineage>
</organism>
<feature type="transmembrane region" description="Helical" evidence="2">
    <location>
        <begin position="3533"/>
        <end position="3554"/>
    </location>
</feature>
<dbReference type="PROSITE" id="PS00396">
    <property type="entry name" value="TOPO_IA_1"/>
    <property type="match status" value="1"/>
</dbReference>
<feature type="transmembrane region" description="Helical" evidence="2">
    <location>
        <begin position="2086"/>
        <end position="2106"/>
    </location>
</feature>
<feature type="transmembrane region" description="Helical" evidence="2">
    <location>
        <begin position="3561"/>
        <end position="3581"/>
    </location>
</feature>
<evidence type="ECO:0000313" key="4">
    <source>
        <dbReference type="EMBL" id="OLP79553.1"/>
    </source>
</evidence>
<evidence type="ECO:0000256" key="2">
    <source>
        <dbReference type="SAM" id="Phobius"/>
    </source>
</evidence>
<dbReference type="Proteomes" id="UP000186817">
    <property type="component" value="Unassembled WGS sequence"/>
</dbReference>
<feature type="transmembrane region" description="Helical" evidence="2">
    <location>
        <begin position="3320"/>
        <end position="3337"/>
    </location>
</feature>
<keyword evidence="5" id="KW-1185">Reference proteome</keyword>
<sequence>MSSAHREPGHRSSAKAVIRPTNFGRRLGHILVPISLRADCNDHVSPPNPDRPQAVMKFPKFLSQPAQRLLAIQVAVLFASQTTLASGMFFAKMGFRVATFAADDSVDNVAEVAVVDAERAVAQDLLLVPIPGQLASSRPSDCSAETCTWFRAGVIASSRSGSDFDQVTTLIRRFGARAGEVSACGVILSQTERGVSGVGTVWMDGWQRANGFTSAPMSATDAVMDCILSQDVFITSHRNQQLEYRNGVLGVHPDRGNWQRWRLSSAGDGRVFITSHRNQQLEDRNGVVGLHPDRFSFQTWLVTYAGGCDTVFITSHRNQQLEDRNGVLGVHPDRGNWQRWRITTASSGLTITASSGQPACVPEGAGAMFTSAVGSGTQQSRRFLTPSQWDHVFFYSGSGVIQALDICERSERGDRNCHEFGLTASRNEATIDRLFIPVQQGEVFRGFYGRLPFTIGATPAPFLQLGMYWGPDVWGVPQVVQVDPVRSPDLPPPPPLMWMPVTRNMFGRCRGLGRLLRPLSRAIGSIARGAVRLIRTVGNIVARVAERVVELAVDLFNDLVSVGQSLAQGIMNFILDPVGTIRNFLECLSDPQRNTLNLLPFCGEGSSVSVDGRSLSASCTSFLGGLGNLGRCFRLCTDGSPFSGQSARLPGTESEMEMLGSAMTRPDESTDMRGNMSTSGNGCQGGLNISIDVNAELDPSISMSVDLSGEVQLTIEGMAHVSIQALLEAAGSCAYRANRSFPERPPVKTACLPPVCVVVSLQAFAEVNVSGMLTGSVAMRARADLQFSTTVRLRADRPERSNVQSESSTERSAGLEVVASAEATVQIGVGPHLMIWLVPGPPVDILPLVVAEARGSGTFEFLQEAASNRRLLAAPGESGNSSGRARHGASGQTSSRSTADATDRFELPAAFADESGDMRSPSRAGLRGAPAMPNSSSHESHESHASHESSNDSPILLQEGQDVAHAERELQSGTLETCVGFAVNVRGLLRISGLGIPRGFIQVLDLPGLIAMGVESALMNIANFLSTSPLGCIPFVGEAVDSFSSSVARAVTDIASFIPSWPGSNFLATLNRLLDDRQLGCNTLFQPLLRNTEPIPSSTVVLSEAEGMTRAKALREAFCCPFDHWHKCDVLLFELKGEEERIEAGTRLVVAPHQTSSTGHRFWTALHDVQAADWEEAESTKSRLGMKVRGDAEPRSGPFWSLLEQAQRLCHSISAERERACVRTSDLVGAAMAEDLKLSRGDKPERKWFENPFTWWQGTSLAWNTKIPIWTGSGEAEGLSELFVDNLGSLLGTTGAAVGHIGYGIVGTLGAFTAVGMTDGSSYATAIAQEWEKVYFSRNIPGCAFALLLGNLYYAWQCGRLGNKENREDVTAQPYGINTTGVYITLYAINLEALISAGFIYLPGPLASDADIRQAAIDAADHAWKVSVAANFLLGIFEMLGAFVGESIRKAAPVAAFYAPMVGVGFVYLAFVPMLNIAMEPMVCLIPLLIVFNGFFGGVRYHVFRKLTIPIGILALLAAAIAGWSGGCAREAGTLGATKYGYTLQYFDSTKVTCTGTSQAEAQRAWDTYAFQDNVLSGAVFVGLGGFSEIGSFITTLFLVGVVGFVGTMSCVESASAAGDDYPMAETMIIDGAGTCIGALFGSFYSTTVYIGHPIHKNLGAKRGYSLINGILYFILLLSGVFAALYQSLPECASGSILVFVGLILGRQAFEETPARHYPALLMSLFPYLCNWAKLGNANEGIQMMGQAGGLMFSVVITWLFCLCIDRDFLKATILSFAAIWLSLFGFFASHNAPNDSVPPTEGDEKVGFYGKEDHEYNNGWRWAVSWSLATVFFAAHVGLQRANIIQGPYGEKDSEIYLLQFGEGAAGELFPTEGHRPLCWWELRRSAPFDRGLSPDWLGFAATASHHAFVPRAAVGSSLPRLPWPVLEATDVNTCAEDLKLSRGDKPERKWFENPFTWWQGTSLAWNTKIPIWTGSGEAEGLSELFVDNLGSLLGTTGAAVGHIGYGIVGTLGAFTAVGMTDGSSYATAIAQEWEKVYFSRNIPGCAFALLLGNLYYAWQCGRLGNKENREDVTAQPYGINTTGVYITLYAINLEALISAGFIYLPGPLASDADIRQAAIDAADHAWKVSVAANFLLGIFEMLGAFVGESIRKAAPVAAFYAPMVGVGFVYLAFVPMLNIAMEPMVCLIPLLIVFNGFFGGVRYHVFRKLTIPIGILALLAAAIAGWSGGCAREAGTLGATKYGYTLQYFDSTKVTCTGTSQAEAQRAWDTYAFQDNVLSGAVFVGLGGFSEIGSFITTLFLVGVVGFVGTMSCVESASAAGDDYPMAETMIIDGAGTCIGALFGSFYSTTVYIGHPIHKNLGAKRGYSLINGILYFILLLSGVFAALYQSLPECASGSILVFVGLILGRQAFEETPARHYPALLMSLFPYLCNWAKLGNANEGIQMMGQAGGLMFSVVITWLFCLCIDRDFLKATILSFAAIWLSLFGFFASHNAPNDSVPPTEGDEKVGFYGKEDHEYNNGWRWAVSWSLATVFFAAHVGLQRANIIQGPYGEKDSEIGLLQFGEGAAGVGKMRIRPSGCHVPLTLCAVENMSLIRSPAMAGTEPQEAAMANDKSDLRHTKNSAMLKALEKKTGLKHRDLRRDLTTKLGLGVSKCLLCLPEQFRSNCYACVKRVPVRAPPALGKCRSGGGYAWLALREDTESSQLLSQQFCNLSQLDLTVEVRLPLAGVGRLNLHLRHPIPFASLQGVQASQAFRLIAGPGATSFRFSSPFLRARGDVRAPLAVLTDCVGRLNLHLRHPIPFASLQGVQVTPETQEAQEVPKEAESMTCLIIAGDHKQMRCHSSSNFLQEEKAEELEYEPHGCANMAVLPMWALSPPSCRKFGDFASAAVEEEWMFGVKILHFNRFDNFADALLESEELQLCVDDLTRNGFSASIRLDDDPPRGSMFVSGKLGTARTSHPESCAHGGSGRREARPIWASSVVVCGCYGHLVRDTARHFEAPGRRTTSIFVREEESLDEWMNQWQSNQLEVHAAVPADSQSVAVTAQSDYVTDGTLQRPPTTTWRLETIRAPEQNWLGGWKWKSGRLCFALMCPPCVAVFCPRFRMSDGLEQHDFDLTSDLLVPGRSGRVRFLSIKEAALNRIDLLIFVFICMWQWPCRSILAQRVRARACVRTSDPVAVANGGGPEAVARGVYITLYAINLEALISAGFIYLPGPLASDADIRQAAIDAADHAWKVSVAANFLLGIFEMLGAFVGESIRKAAPVAAFYAPMVGVGFFYLAFVPMLNIAMEPMVCLIPLLIVFNGFFGGVRYHVFRKLTIPIGILALLAAAIAGWSGGDLQVTCTGTSQAEAQRAWDTYAFQDNVLSGAVFVGLGGFSEIGSFITTLFLVGVVGFVGTMSCVESASAAGDDYPMAETMIIDGAGTCIGALFGSFYSTTVYIGHPIHKNLGAKRGYSLINGILYFILLLSGVFAALYQSLPECASGSILVFVGLILGRQAFEETPARHYPALLMSLFPYLCNWAKLGNANEGIQMMGQAGGLMFSVVITWLFCLCIDRDFLKATILSFAAIWLSLFGFFASHNAPNDSVPPTEGDEKVGFYGKEDHEYNNGWRWAVSWSLATVFFAAHVGLQRANIIQGPYGEKDSEIGLLQFGEGAAGELFPTEGHRRGQDEDPPFWLPCVLGIFREGLYPNQLKRLSRSSYGEALDVRHSLLGGFGMLQAGREGGHLAYPNELSESCAAWKFITLKTSTGSSDGERQIGLEVSKCLLCLPEQFRSNCYACVGMSELKKFSDLTVEVRLPLAGVGRLNLHLRHPIPFASLQGVQVTPETQEAQEVPKEAESMRVLTCSRCFNDMFLLYERQDAKTLRALLNVNYRSHPDIVNFVGRNFYGQELKARAPLWVRNACVPALQFVHVEEKAEELEYEPHGCANMAVLPMWALSPPSCRKFGDFASAAVEEEWMFGVVGDAKALASAGCCASLWKRFIEAAQKLGGSSFDVANIERGLARDLQEDIFEDEDENLPDDEILLLTMRQGFAENMGNLVRPEDRRRQIDLQLEALVSAGVPSTPRAPWRPWRTRPGATGAANGGRNVTVTASPSIQGFAHSSHSRAVCPAIWDMWPSEDHMLRIVLIAEKPAMARAWARALHDEPEPVKPHDFVTSVYHFERDYKGSLARWFFAQLWETVWPLLTLPRQLGSVALRGSLCLAEVRVFDDRALYRNANERGLGKAEQRRSLTQDVHAGADRRLFEARPKQKKMREQLRQLACNSDLLFLALDADMEGEFIARQVQLISSSSSHPFHVSHAGVGSLPLDSGISCAQQADPLDEAAADACEVRRQVDYRGGQAPTLTLSAFVDRHQEHLAGALPKFSASRQERRAAKEGEEDFEPSLSYGPVQTPTIFLALHHFVVESSKKTSQGTWRVKVSLYSESTVEFECYSEPLRSEEDAKKQKEVIDMVLKQRRPEQSDSREGLEDCEASSEESSQLSPSKLDRKAPESAESAEGAEKSRVQRPMAPKDAAAEQQKGAVVKAEKSVAVEVKQIRNELVPGFERPKPLNFVGLMKLAAAYGFDPPYTERLAQNLYEMGYISYPRTESSQYSEDEEAELEHTVRDLARAPLPMLRQYGLNAGGDIQAYAKRLLEADKLQRPRKGVATGDHEPITPSLQSDHLFRRFSSAFGRLQREENARERKDTMTLYDLILRYFLASLSPDCVMQARTVTLAFVDVEIPFSGQFRVQHRMRRFPSISMPACISQGFPLLWEFGAPVFRCCSPRRVPKEKLVQRGYFQVYKKQVSQVHMSEATWAWHVLQDDEFHAEMFRNPESASRQLLILSVTNVGKALVAWLWRHEPDLVQPTVRAEIEEETRAVAFSGRSASDVNRKLTNQFRLWSASLYSKLEERHEEFKGHELLRLLQPRRNDGKTAMLNAAFAEIAAIDLRAMEVRRAAALQQHSASSQPLDEVRTAQTAPAAMDLQHCLLPDTMVLSRSSEPVPARSIQVGAVLLTMQHADVSRCRTMQLRERDLVTLTYMVEGSTAMKSVVMTTDHFIPVLRSGARAGRPLPAGDVRVGDRLFTRTARFAIVQATEQDVRPTQVVQIEFEAPATMLVAGPQEDLQPNDFVEVHGCGEGGPPNLDTSVKILHFNRFDNFADVQRNGFSASIRLEDDPPRGSMFVSGKLGTARTWHPESCAHGGSGRREARPIWASSVVVCGCYGHLVRDTARHFEAPGRRTISIFVREEESLDEWMNQWQSNQLEVHAAVPADSQSVAVTAQSDYVTDGTLQRPPTTTWSSWPQPGAVAMSKCALFADQYSELKRFARSFQHLNRVVPARQHRVALQMGSGQPLLHLQRCRPVGLLLMLMQIHFRVHRVADSVVKEQLEQWKWCRQGWEEWCHVVCDPEQLQPPRPPEGAESGNVSFNPLGPLPWDPPFLNHREFLALEKELLGAIDGHLRISKSGSLLPKATEVTCGEPCSLFNKERKVYSQYGLDGILEQTFRCIGVTTKAFVEIGTQYGVQCSTRFLRVAHGFLGYMFDDSNSDERIGLQKVFMKPTFAASLVNSTVRAGSERRGIPGIAPSRLDLLSMDTDGMDFALWRSMCPSIRPRVLTLEAEWPGKAPWHEKAASIITGKIHRLARSCGYVLVYVVLHDMVFVRRDVFEQSHSCRPWDTSAGDLDFFLAREKRRGQLASEREHAGGRELSLWRYNGCIM</sequence>
<keyword evidence="2" id="KW-1133">Transmembrane helix</keyword>
<feature type="transmembrane region" description="Helical" evidence="2">
    <location>
        <begin position="1483"/>
        <end position="1503"/>
    </location>
</feature>
<feature type="transmembrane region" description="Helical" evidence="2">
    <location>
        <begin position="1629"/>
        <end position="1652"/>
    </location>
</feature>
<feature type="compositionally biased region" description="Basic and acidic residues" evidence="1">
    <location>
        <begin position="938"/>
        <end position="950"/>
    </location>
</feature>
<keyword evidence="2" id="KW-0812">Transmembrane</keyword>
<feature type="transmembrane region" description="Helical" evidence="2">
    <location>
        <begin position="2328"/>
        <end position="2349"/>
    </location>
</feature>
<feature type="transmembrane region" description="Helical" evidence="2">
    <location>
        <begin position="1381"/>
        <end position="1402"/>
    </location>
</feature>
<name>A0A1Q9C9D0_SYMMI</name>
<dbReference type="SUPFAM" id="SSF56712">
    <property type="entry name" value="Prokaryotic type I DNA topoisomerase"/>
    <property type="match status" value="1"/>
</dbReference>
<feature type="transmembrane region" description="Helical" evidence="2">
    <location>
        <begin position="1664"/>
        <end position="1687"/>
    </location>
</feature>
<keyword evidence="4" id="KW-0413">Isomerase</keyword>
<evidence type="ECO:0000256" key="1">
    <source>
        <dbReference type="SAM" id="MobiDB-lite"/>
    </source>
</evidence>
<dbReference type="Pfam" id="PF01131">
    <property type="entry name" value="Topoisom_bac"/>
    <property type="match status" value="1"/>
</dbReference>
<feature type="transmembrane region" description="Helical" evidence="2">
    <location>
        <begin position="1769"/>
        <end position="1789"/>
    </location>
</feature>
<dbReference type="InterPro" id="IPR023406">
    <property type="entry name" value="Topo_IA_AS"/>
</dbReference>
<feature type="transmembrane region" description="Helical" evidence="2">
    <location>
        <begin position="2369"/>
        <end position="2389"/>
    </location>
</feature>
<feature type="transmembrane region" description="Helical" evidence="2">
    <location>
        <begin position="2476"/>
        <end position="2494"/>
    </location>
</feature>
<proteinExistence type="predicted"/>
<comment type="caution">
    <text evidence="4">The sequence shown here is derived from an EMBL/GenBank/DDBJ whole genome shotgun (WGS) entry which is preliminary data.</text>
</comment>
<dbReference type="PANTHER" id="PTHR31610">
    <property type="entry name" value="SLR0360 PROTEIN"/>
    <property type="match status" value="1"/>
</dbReference>
<evidence type="ECO:0000313" key="5">
    <source>
        <dbReference type="Proteomes" id="UP000186817"/>
    </source>
</evidence>
<reference evidence="4 5" key="1">
    <citation type="submission" date="2016-02" db="EMBL/GenBank/DDBJ databases">
        <title>Genome analysis of coral dinoflagellate symbionts highlights evolutionary adaptations to a symbiotic lifestyle.</title>
        <authorList>
            <person name="Aranda M."/>
            <person name="Li Y."/>
            <person name="Liew Y.J."/>
            <person name="Baumgarten S."/>
            <person name="Simakov O."/>
            <person name="Wilson M."/>
            <person name="Piel J."/>
            <person name="Ashoor H."/>
            <person name="Bougouffa S."/>
            <person name="Bajic V.B."/>
            <person name="Ryu T."/>
            <person name="Ravasi T."/>
            <person name="Bayer T."/>
            <person name="Micklem G."/>
            <person name="Kim H."/>
            <person name="Bhak J."/>
            <person name="Lajeunesse T.C."/>
            <person name="Voolstra C.R."/>
        </authorList>
    </citation>
    <scope>NUCLEOTIDE SEQUENCE [LARGE SCALE GENOMIC DNA]</scope>
    <source>
        <strain evidence="4 5">CCMP2467</strain>
    </source>
</reference>
<feature type="transmembrane region" description="Helical" evidence="2">
    <location>
        <begin position="2126"/>
        <end position="2148"/>
    </location>
</feature>
<feature type="compositionally biased region" description="Polar residues" evidence="1">
    <location>
        <begin position="890"/>
        <end position="900"/>
    </location>
</feature>
<dbReference type="GO" id="GO:0006265">
    <property type="term" value="P:DNA topological change"/>
    <property type="evidence" value="ECO:0007669"/>
    <property type="project" value="InterPro"/>
</dbReference>
<dbReference type="InterPro" id="IPR013497">
    <property type="entry name" value="Topo_IA_cen"/>
</dbReference>
<feature type="transmembrane region" description="Helical" evidence="2">
    <location>
        <begin position="2448"/>
        <end position="2469"/>
    </location>
</feature>
<evidence type="ECO:0000259" key="3">
    <source>
        <dbReference type="PROSITE" id="PS52039"/>
    </source>
</evidence>
<dbReference type="Gene3D" id="2.170.16.10">
    <property type="entry name" value="Hedgehog/Intein (Hint) domain"/>
    <property type="match status" value="1"/>
</dbReference>
<dbReference type="EMBL" id="LSRX01001470">
    <property type="protein sequence ID" value="OLP79553.1"/>
    <property type="molecule type" value="Genomic_DNA"/>
</dbReference>
<accession>A0A1Q9C9D0</accession>
<dbReference type="InterPro" id="IPR023405">
    <property type="entry name" value="Topo_IA_core_domain"/>
</dbReference>
<feature type="domain" description="Topo IA-type catalytic" evidence="3">
    <location>
        <begin position="4325"/>
        <end position="4886"/>
    </location>
</feature>
<feature type="transmembrane region" description="Helical" evidence="2">
    <location>
        <begin position="3236"/>
        <end position="3258"/>
    </location>
</feature>
<dbReference type="InterPro" id="IPR036844">
    <property type="entry name" value="Hint_dom_sf"/>
</dbReference>
<protein>
    <submittedName>
        <fullName evidence="4">DNA topoisomerase 3-beta-1</fullName>
    </submittedName>
</protein>
<feature type="transmembrane region" description="Helical" evidence="2">
    <location>
        <begin position="1820"/>
        <end position="1840"/>
    </location>
</feature>
<dbReference type="SMART" id="SM00437">
    <property type="entry name" value="TOP1Ac"/>
    <property type="match status" value="1"/>
</dbReference>
<dbReference type="GO" id="GO:0003677">
    <property type="term" value="F:DNA binding"/>
    <property type="evidence" value="ECO:0007669"/>
    <property type="project" value="InterPro"/>
</dbReference>
<feature type="transmembrane region" description="Helical" evidence="2">
    <location>
        <begin position="1451"/>
        <end position="1471"/>
    </location>
</feature>
<dbReference type="PANTHER" id="PTHR31610:SF0">
    <property type="entry name" value="SLC26A_SULP TRANSPORTER DOMAIN-CONTAINING PROTEIN"/>
    <property type="match status" value="1"/>
</dbReference>
<dbReference type="PRINTS" id="PR00417">
    <property type="entry name" value="PRTPISMRASEI"/>
</dbReference>
<feature type="transmembrane region" description="Helical" evidence="2">
    <location>
        <begin position="2211"/>
        <end position="2230"/>
    </location>
</feature>
<feature type="compositionally biased region" description="Basic and acidic residues" evidence="1">
    <location>
        <begin position="4460"/>
        <end position="4471"/>
    </location>
</feature>
<feature type="transmembrane region" description="Helical" evidence="2">
    <location>
        <begin position="3296"/>
        <end position="3314"/>
    </location>
</feature>
<feature type="transmembrane region" description="Helical" evidence="2">
    <location>
        <begin position="1741"/>
        <end position="1762"/>
    </location>
</feature>
<dbReference type="Gene3D" id="1.10.290.10">
    <property type="entry name" value="Topoisomerase I, domain 4"/>
    <property type="match status" value="1"/>
</dbReference>
<feature type="transmembrane region" description="Helical" evidence="2">
    <location>
        <begin position="3264"/>
        <end position="3284"/>
    </location>
</feature>